<dbReference type="RefSeq" id="WP_189577105.1">
    <property type="nucleotide sequence ID" value="NZ_BMXU01000003.1"/>
</dbReference>
<comment type="caution">
    <text evidence="6">The sequence shown here is derived from an EMBL/GenBank/DDBJ whole genome shotgun (WGS) entry which is preliminary data.</text>
</comment>
<keyword evidence="2" id="KW-0479">Metal-binding</keyword>
<dbReference type="EMBL" id="JBHRVA010000001">
    <property type="protein sequence ID" value="MFC3301125.1"/>
    <property type="molecule type" value="Genomic_DNA"/>
</dbReference>
<dbReference type="PROSITE" id="PS51891">
    <property type="entry name" value="CENP_V_GFA"/>
    <property type="match status" value="1"/>
</dbReference>
<dbReference type="Proteomes" id="UP001595607">
    <property type="component" value="Unassembled WGS sequence"/>
</dbReference>
<name>A0ABV7M8N4_9PROT</name>
<dbReference type="Gene3D" id="3.90.1590.10">
    <property type="entry name" value="glutathione-dependent formaldehyde- activating enzyme (gfa)"/>
    <property type="match status" value="1"/>
</dbReference>
<evidence type="ECO:0000313" key="6">
    <source>
        <dbReference type="EMBL" id="MFC3301125.1"/>
    </source>
</evidence>
<proteinExistence type="inferred from homology"/>
<keyword evidence="7" id="KW-1185">Reference proteome</keyword>
<evidence type="ECO:0000256" key="2">
    <source>
        <dbReference type="ARBA" id="ARBA00022723"/>
    </source>
</evidence>
<evidence type="ECO:0000259" key="5">
    <source>
        <dbReference type="PROSITE" id="PS51891"/>
    </source>
</evidence>
<dbReference type="InterPro" id="IPR011057">
    <property type="entry name" value="Mss4-like_sf"/>
</dbReference>
<evidence type="ECO:0000256" key="3">
    <source>
        <dbReference type="ARBA" id="ARBA00022833"/>
    </source>
</evidence>
<gene>
    <name evidence="6" type="ORF">ACFONP_00080</name>
</gene>
<dbReference type="Pfam" id="PF04828">
    <property type="entry name" value="GFA"/>
    <property type="match status" value="1"/>
</dbReference>
<dbReference type="SUPFAM" id="SSF51316">
    <property type="entry name" value="Mss4-like"/>
    <property type="match status" value="1"/>
</dbReference>
<evidence type="ECO:0000256" key="1">
    <source>
        <dbReference type="ARBA" id="ARBA00005495"/>
    </source>
</evidence>
<keyword evidence="4" id="KW-0456">Lyase</keyword>
<dbReference type="InterPro" id="IPR006913">
    <property type="entry name" value="CENP-V/GFA"/>
</dbReference>
<reference evidence="7" key="1">
    <citation type="journal article" date="2019" name="Int. J. Syst. Evol. Microbiol.">
        <title>The Global Catalogue of Microorganisms (GCM) 10K type strain sequencing project: providing services to taxonomists for standard genome sequencing and annotation.</title>
        <authorList>
            <consortium name="The Broad Institute Genomics Platform"/>
            <consortium name="The Broad Institute Genome Sequencing Center for Infectious Disease"/>
            <person name="Wu L."/>
            <person name="Ma J."/>
        </authorList>
    </citation>
    <scope>NUCLEOTIDE SEQUENCE [LARGE SCALE GENOMIC DNA]</scope>
    <source>
        <strain evidence="7">KCTC 22245</strain>
    </source>
</reference>
<organism evidence="6 7">
    <name type="scientific">Parvularcula lutaonensis</name>
    <dbReference type="NCBI Taxonomy" id="491923"/>
    <lineage>
        <taxon>Bacteria</taxon>
        <taxon>Pseudomonadati</taxon>
        <taxon>Pseudomonadota</taxon>
        <taxon>Alphaproteobacteria</taxon>
        <taxon>Parvularculales</taxon>
        <taxon>Parvularculaceae</taxon>
        <taxon>Parvularcula</taxon>
    </lineage>
</organism>
<protein>
    <submittedName>
        <fullName evidence="6">GFA family protein</fullName>
    </submittedName>
</protein>
<sequence>MSDLEITGRCLCGAVTYEATSKNGRLGVCHCSDCQRWKGGPFIGLDVETISIEGPVRWYSSSEWAERGSCSECGSALFWRMKDGRHQTVSAGSVDDPSAIKDIKSHIFIDSKPDYYDFTGDAPRLTGEETLAMVMEQMKAEDA</sequence>
<comment type="similarity">
    <text evidence="1">Belongs to the Gfa family.</text>
</comment>
<dbReference type="PANTHER" id="PTHR33337:SF40">
    <property type="entry name" value="CENP-V_GFA DOMAIN-CONTAINING PROTEIN-RELATED"/>
    <property type="match status" value="1"/>
</dbReference>
<keyword evidence="3" id="KW-0862">Zinc</keyword>
<dbReference type="PANTHER" id="PTHR33337">
    <property type="entry name" value="GFA DOMAIN-CONTAINING PROTEIN"/>
    <property type="match status" value="1"/>
</dbReference>
<evidence type="ECO:0000313" key="7">
    <source>
        <dbReference type="Proteomes" id="UP001595607"/>
    </source>
</evidence>
<evidence type="ECO:0000256" key="4">
    <source>
        <dbReference type="ARBA" id="ARBA00023239"/>
    </source>
</evidence>
<feature type="domain" description="CENP-V/GFA" evidence="5">
    <location>
        <begin position="6"/>
        <end position="117"/>
    </location>
</feature>
<accession>A0ABV7M8N4</accession>